<dbReference type="AlphaFoldDB" id="A0A0E9TA57"/>
<evidence type="ECO:0000313" key="1">
    <source>
        <dbReference type="EMBL" id="JAH50594.1"/>
    </source>
</evidence>
<accession>A0A0E9TA57</accession>
<dbReference type="EMBL" id="GBXM01056255">
    <property type="protein sequence ID" value="JAH52322.1"/>
    <property type="molecule type" value="Transcribed_RNA"/>
</dbReference>
<organism evidence="1">
    <name type="scientific">Anguilla anguilla</name>
    <name type="common">European freshwater eel</name>
    <name type="synonym">Muraena anguilla</name>
    <dbReference type="NCBI Taxonomy" id="7936"/>
    <lineage>
        <taxon>Eukaryota</taxon>
        <taxon>Metazoa</taxon>
        <taxon>Chordata</taxon>
        <taxon>Craniata</taxon>
        <taxon>Vertebrata</taxon>
        <taxon>Euteleostomi</taxon>
        <taxon>Actinopterygii</taxon>
        <taxon>Neopterygii</taxon>
        <taxon>Teleostei</taxon>
        <taxon>Anguilliformes</taxon>
        <taxon>Anguillidae</taxon>
        <taxon>Anguilla</taxon>
    </lineage>
</organism>
<dbReference type="EMBL" id="GBXM01057983">
    <property type="protein sequence ID" value="JAH50594.1"/>
    <property type="molecule type" value="Transcribed_RNA"/>
</dbReference>
<reference evidence="1" key="1">
    <citation type="submission" date="2014-11" db="EMBL/GenBank/DDBJ databases">
        <authorList>
            <person name="Amaro Gonzalez C."/>
        </authorList>
    </citation>
    <scope>NUCLEOTIDE SEQUENCE</scope>
</reference>
<sequence>MDTSVFFGKEIRQNQKTQKKQTHTLQTIKRSNTVYSLN</sequence>
<proteinExistence type="predicted"/>
<reference evidence="1" key="2">
    <citation type="journal article" date="2015" name="Fish Shellfish Immunol.">
        <title>Early steps in the European eel (Anguilla anguilla)-Vibrio vulnificus interaction in the gills: Role of the RtxA13 toxin.</title>
        <authorList>
            <person name="Callol A."/>
            <person name="Pajuelo D."/>
            <person name="Ebbesson L."/>
            <person name="Teles M."/>
            <person name="MacKenzie S."/>
            <person name="Amaro C."/>
        </authorList>
    </citation>
    <scope>NUCLEOTIDE SEQUENCE</scope>
</reference>
<dbReference type="EMBL" id="GBXM01048244">
    <property type="protein sequence ID" value="JAH60333.1"/>
    <property type="molecule type" value="Transcribed_RNA"/>
</dbReference>
<protein>
    <submittedName>
        <fullName evidence="1">Uncharacterized protein</fullName>
    </submittedName>
</protein>
<name>A0A0E9TA57_ANGAN</name>